<dbReference type="Proteomes" id="UP000549343">
    <property type="component" value="Unassembled WGS sequence"/>
</dbReference>
<evidence type="ECO:0000313" key="2">
    <source>
        <dbReference type="EMBL" id="MBB4774875.1"/>
    </source>
</evidence>
<gene>
    <name evidence="2" type="ORF">F4557_003293</name>
</gene>
<dbReference type="PANTHER" id="PTHR48228">
    <property type="entry name" value="SUCCINYL-COA--D-CITRAMALATE COA-TRANSFERASE"/>
    <property type="match status" value="1"/>
</dbReference>
<keyword evidence="1 2" id="KW-0808">Transferase</keyword>
<sequence>MSPGGDASPQGSGPDALVSWASSGVLPLCGHPGGPPLVPPGNAAAVAAGLGERFGVDGARLLSERAAFTGHRRRGRRSAGGACRLLPTADGWAAVSSARPDDPALLGALAGADVDDDPWPALVPWLREHTGAELAERAELLGVAAGPVAACPSSVPEPLAPRPLDGALVVDFSALWAGPLCAHLLGSAGARVVKVETPARPDGARLGDAAFYDLLHAGHRSVVLDPAEPAGRRAMRALADAADIVIEASRPRALARFGLDAGAAVAGGTTWVSITAYGRAHDRIGFGDDVAAAAGLVCRDPDLAPLFCGDAIADPLTGLTAAALAATAPPGGGGMLWDVAMSAVVAATLPAGEPVASREAVRRGDAWVLESEAGALPVAAPARREPPGRAPAMGRDTAEVLAGLGIAVP</sequence>
<dbReference type="Gene3D" id="3.40.50.10540">
    <property type="entry name" value="Crotonobetainyl-coa:carnitine coa-transferase, domain 1"/>
    <property type="match status" value="1"/>
</dbReference>
<organism evidence="2 3">
    <name type="scientific">Actinomadura livida</name>
    <dbReference type="NCBI Taxonomy" id="79909"/>
    <lineage>
        <taxon>Bacteria</taxon>
        <taxon>Bacillati</taxon>
        <taxon>Actinomycetota</taxon>
        <taxon>Actinomycetes</taxon>
        <taxon>Streptosporangiales</taxon>
        <taxon>Thermomonosporaceae</taxon>
        <taxon>Actinomadura</taxon>
    </lineage>
</organism>
<dbReference type="AlphaFoldDB" id="A0A7W7MYI5"/>
<dbReference type="InterPro" id="IPR003673">
    <property type="entry name" value="CoA-Trfase_fam_III"/>
</dbReference>
<reference evidence="2 3" key="1">
    <citation type="submission" date="2020-08" db="EMBL/GenBank/DDBJ databases">
        <title>Sequencing the genomes of 1000 actinobacteria strains.</title>
        <authorList>
            <person name="Klenk H.-P."/>
        </authorList>
    </citation>
    <scope>NUCLEOTIDE SEQUENCE [LARGE SCALE GENOMIC DNA]</scope>
    <source>
        <strain evidence="2 3">DSM 44772</strain>
    </source>
</reference>
<dbReference type="SUPFAM" id="SSF89796">
    <property type="entry name" value="CoA-transferase family III (CaiB/BaiF)"/>
    <property type="match status" value="2"/>
</dbReference>
<dbReference type="InterPro" id="IPR050509">
    <property type="entry name" value="CoA-transferase_III"/>
</dbReference>
<evidence type="ECO:0000313" key="3">
    <source>
        <dbReference type="Proteomes" id="UP000549343"/>
    </source>
</evidence>
<accession>A0A7W7MYI5</accession>
<name>A0A7W7MYI5_9ACTN</name>
<evidence type="ECO:0000256" key="1">
    <source>
        <dbReference type="ARBA" id="ARBA00022679"/>
    </source>
</evidence>
<protein>
    <submittedName>
        <fullName evidence="2">Crotonobetainyl-CoA:carnitine CoA-transferase CaiB-like acyl-CoA transferase</fullName>
    </submittedName>
</protein>
<comment type="caution">
    <text evidence="2">The sequence shown here is derived from an EMBL/GenBank/DDBJ whole genome shotgun (WGS) entry which is preliminary data.</text>
</comment>
<dbReference type="InterPro" id="IPR023606">
    <property type="entry name" value="CoA-Trfase_III_dom_1_sf"/>
</dbReference>
<dbReference type="GO" id="GO:0016740">
    <property type="term" value="F:transferase activity"/>
    <property type="evidence" value="ECO:0007669"/>
    <property type="project" value="UniProtKB-KW"/>
</dbReference>
<dbReference type="EMBL" id="JACHMV010000001">
    <property type="protein sequence ID" value="MBB4774875.1"/>
    <property type="molecule type" value="Genomic_DNA"/>
</dbReference>
<dbReference type="RefSeq" id="WP_184883802.1">
    <property type="nucleotide sequence ID" value="NZ_BAAAHD010000025.1"/>
</dbReference>
<dbReference type="Pfam" id="PF02515">
    <property type="entry name" value="CoA_transf_3"/>
    <property type="match status" value="1"/>
</dbReference>
<proteinExistence type="predicted"/>
<dbReference type="PANTHER" id="PTHR48228:SF6">
    <property type="entry name" value="L-CARNITINE COA-TRANSFERASE"/>
    <property type="match status" value="1"/>
</dbReference>